<evidence type="ECO:0000313" key="4">
    <source>
        <dbReference type="Proteomes" id="UP000050320"/>
    </source>
</evidence>
<comment type="caution">
    <text evidence="3">The sequence shown here is derived from an EMBL/GenBank/DDBJ whole genome shotgun (WGS) entry which is preliminary data.</text>
</comment>
<reference evidence="3 4" key="1">
    <citation type="submission" date="2015-09" db="EMBL/GenBank/DDBJ databases">
        <title>Heavy metals and arsenic resistance mechanisms in polyextremophilic archaea of the family Ferroplasmaceae.</title>
        <authorList>
            <person name="Bulaev A.G."/>
            <person name="Kanygina A.V."/>
        </authorList>
    </citation>
    <scope>NUCLEOTIDE SEQUENCE [LARGE SCALE GENOMIC DNA]</scope>
    <source>
        <strain evidence="3 4">VT</strain>
    </source>
</reference>
<feature type="domain" description="HPP transmembrane region" evidence="2">
    <location>
        <begin position="19"/>
        <end position="154"/>
    </location>
</feature>
<feature type="transmembrane region" description="Helical" evidence="1">
    <location>
        <begin position="15"/>
        <end position="39"/>
    </location>
</feature>
<feature type="transmembrane region" description="Helical" evidence="1">
    <location>
        <begin position="125"/>
        <end position="150"/>
    </location>
</feature>
<dbReference type="RefSeq" id="WP_055032594.1">
    <property type="nucleotide sequence ID" value="NZ_LKBG01000264.1"/>
</dbReference>
<dbReference type="EMBL" id="LKBG01000264">
    <property type="protein sequence ID" value="KQB33973.1"/>
    <property type="molecule type" value="Genomic_DNA"/>
</dbReference>
<feature type="transmembrane region" description="Helical" evidence="1">
    <location>
        <begin position="73"/>
        <end position="89"/>
    </location>
</feature>
<organism evidence="3 4">
    <name type="scientific">Acidiplasma aeolicum</name>
    <dbReference type="NCBI Taxonomy" id="507754"/>
    <lineage>
        <taxon>Archaea</taxon>
        <taxon>Methanobacteriati</taxon>
        <taxon>Thermoplasmatota</taxon>
        <taxon>Thermoplasmata</taxon>
        <taxon>Thermoplasmatales</taxon>
        <taxon>Ferroplasmaceae</taxon>
        <taxon>Acidiplasma</taxon>
    </lineage>
</organism>
<keyword evidence="1" id="KW-0472">Membrane</keyword>
<keyword evidence="4" id="KW-1185">Reference proteome</keyword>
<dbReference type="Proteomes" id="UP000050320">
    <property type="component" value="Unassembled WGS sequence"/>
</dbReference>
<accession>A0A0Q0RVM4</accession>
<feature type="transmembrane region" description="Helical" evidence="1">
    <location>
        <begin position="45"/>
        <end position="61"/>
    </location>
</feature>
<proteinExistence type="predicted"/>
<evidence type="ECO:0000313" key="3">
    <source>
        <dbReference type="EMBL" id="KQB33973.1"/>
    </source>
</evidence>
<evidence type="ECO:0000259" key="2">
    <source>
        <dbReference type="Pfam" id="PF04982"/>
    </source>
</evidence>
<gene>
    <name evidence="3" type="ORF">AOG54_01550</name>
</gene>
<name>A0A0Q0RVM4_9ARCH</name>
<dbReference type="InterPro" id="IPR058581">
    <property type="entry name" value="TM_HPP"/>
</dbReference>
<keyword evidence="1" id="KW-0812">Transmembrane</keyword>
<keyword evidence="1" id="KW-1133">Transmembrane helix</keyword>
<dbReference type="OrthoDB" id="384961at2157"/>
<protein>
    <recommendedName>
        <fullName evidence="2">HPP transmembrane region domain-containing protein</fullName>
    </recommendedName>
</protein>
<sequence length="166" mass="18830">MFNFKKYEILIKNHIIPAIFIGITVSITIFILSVTHIYFVPFAKFIVFSSFASTSFLLFMMPDNKSAKIDKFLKSYIIAGIVGVLGFYMAFFISIYYVIALVETLVAILLVIFHSEHPPAMGIGIVFILQTISYFAIFFLITGMVIIAALDFLLKKFVIVIEEDLQ</sequence>
<evidence type="ECO:0000256" key="1">
    <source>
        <dbReference type="SAM" id="Phobius"/>
    </source>
</evidence>
<dbReference type="AlphaFoldDB" id="A0A0Q0RVM4"/>
<dbReference type="Pfam" id="PF04982">
    <property type="entry name" value="TM_HPP"/>
    <property type="match status" value="1"/>
</dbReference>